<dbReference type="NCBIfam" id="TIGR00078">
    <property type="entry name" value="nadC"/>
    <property type="match status" value="1"/>
</dbReference>
<dbReference type="GO" id="GO:0034213">
    <property type="term" value="P:quinolinate catabolic process"/>
    <property type="evidence" value="ECO:0007669"/>
    <property type="project" value="TreeGrafter"/>
</dbReference>
<protein>
    <recommendedName>
        <fullName evidence="6 12">Nicotinate-nucleotide pyrophosphorylase [carboxylating]</fullName>
        <ecNumber evidence="5 12">2.4.2.19</ecNumber>
    </recommendedName>
    <alternativeName>
        <fullName evidence="10 12">Quinolinate phosphoribosyltransferase [decarboxylating]</fullName>
    </alternativeName>
</protein>
<dbReference type="GO" id="GO:0004514">
    <property type="term" value="F:nicotinate-nucleotide diphosphorylase (carboxylating) activity"/>
    <property type="evidence" value="ECO:0007669"/>
    <property type="project" value="UniProtKB-EC"/>
</dbReference>
<dbReference type="SUPFAM" id="SSF54675">
    <property type="entry name" value="Nicotinate/Quinolinate PRTase N-terminal domain-like"/>
    <property type="match status" value="1"/>
</dbReference>
<dbReference type="InterPro" id="IPR022412">
    <property type="entry name" value="Quinolinate_PRibosylTrfase_N"/>
</dbReference>
<feature type="domain" description="Quinolinate phosphoribosyl transferase N-terminal" evidence="14">
    <location>
        <begin position="41"/>
        <end position="118"/>
    </location>
</feature>
<evidence type="ECO:0000256" key="9">
    <source>
        <dbReference type="ARBA" id="ARBA00022679"/>
    </source>
</evidence>
<comment type="pathway">
    <text evidence="2 12">Cofactor biosynthesis; NAD(+) biosynthesis; nicotinate D-ribonucleotide from quinolinate: step 1/1.</text>
</comment>
<dbReference type="InterPro" id="IPR013785">
    <property type="entry name" value="Aldolase_TIM"/>
</dbReference>
<evidence type="ECO:0000259" key="14">
    <source>
        <dbReference type="Pfam" id="PF02749"/>
    </source>
</evidence>
<dbReference type="Proteomes" id="UP000264840">
    <property type="component" value="Unplaced"/>
</dbReference>
<dbReference type="SUPFAM" id="SSF51690">
    <property type="entry name" value="Nicotinate/Quinolinate PRTase C-terminal domain-like"/>
    <property type="match status" value="1"/>
</dbReference>
<name>A0A3Q3BGW3_HAPBU</name>
<dbReference type="GO" id="GO:0009435">
    <property type="term" value="P:NAD+ biosynthetic process"/>
    <property type="evidence" value="ECO:0007669"/>
    <property type="project" value="UniProtKB-UniPathway"/>
</dbReference>
<dbReference type="Gene3D" id="3.90.1170.20">
    <property type="entry name" value="Quinolinate phosphoribosyl transferase, N-terminal domain"/>
    <property type="match status" value="1"/>
</dbReference>
<evidence type="ECO:0000256" key="2">
    <source>
        <dbReference type="ARBA" id="ARBA00004893"/>
    </source>
</evidence>
<comment type="subunit">
    <text evidence="4 12">Hexamer formed by 3 homodimers.</text>
</comment>
<dbReference type="InterPro" id="IPR037128">
    <property type="entry name" value="Quinolinate_PRibosylTase_N_sf"/>
</dbReference>
<evidence type="ECO:0000259" key="13">
    <source>
        <dbReference type="Pfam" id="PF01729"/>
    </source>
</evidence>
<dbReference type="EC" id="2.4.2.19" evidence="5 12"/>
<evidence type="ECO:0000256" key="7">
    <source>
        <dbReference type="ARBA" id="ARBA00022642"/>
    </source>
</evidence>
<keyword evidence="16" id="KW-1185">Reference proteome</keyword>
<evidence type="ECO:0000256" key="1">
    <source>
        <dbReference type="ARBA" id="ARBA00003237"/>
    </source>
</evidence>
<evidence type="ECO:0000256" key="5">
    <source>
        <dbReference type="ARBA" id="ARBA00011944"/>
    </source>
</evidence>
<dbReference type="InterPro" id="IPR036068">
    <property type="entry name" value="Nicotinate_pribotase-like_C"/>
</dbReference>
<dbReference type="PANTHER" id="PTHR32179">
    <property type="entry name" value="NICOTINATE-NUCLEOTIDE PYROPHOSPHORYLASE [CARBOXYLATING]"/>
    <property type="match status" value="1"/>
</dbReference>
<dbReference type="InterPro" id="IPR002638">
    <property type="entry name" value="Quinolinate_PRibosylTrfase_C"/>
</dbReference>
<dbReference type="Gene3D" id="3.20.20.70">
    <property type="entry name" value="Aldolase class I"/>
    <property type="match status" value="1"/>
</dbReference>
<dbReference type="AlphaFoldDB" id="A0A3Q3BGW3"/>
<accession>A0A3Q3BGW3</accession>
<dbReference type="STRING" id="8153.ENSHBUP00000000276"/>
<dbReference type="PIRSF" id="PIRSF006250">
    <property type="entry name" value="NadC_ModD"/>
    <property type="match status" value="1"/>
</dbReference>
<organism evidence="15 16">
    <name type="scientific">Haplochromis burtoni</name>
    <name type="common">Burton's mouthbrooder</name>
    <name type="synonym">Chromis burtoni</name>
    <dbReference type="NCBI Taxonomy" id="8153"/>
    <lineage>
        <taxon>Eukaryota</taxon>
        <taxon>Metazoa</taxon>
        <taxon>Chordata</taxon>
        <taxon>Craniata</taxon>
        <taxon>Vertebrata</taxon>
        <taxon>Euteleostomi</taxon>
        <taxon>Actinopterygii</taxon>
        <taxon>Neopterygii</taxon>
        <taxon>Teleostei</taxon>
        <taxon>Neoteleostei</taxon>
        <taxon>Acanthomorphata</taxon>
        <taxon>Ovalentaria</taxon>
        <taxon>Cichlomorphae</taxon>
        <taxon>Cichliformes</taxon>
        <taxon>Cichlidae</taxon>
        <taxon>African cichlids</taxon>
        <taxon>Pseudocrenilabrinae</taxon>
        <taxon>Haplochromini</taxon>
        <taxon>Haplochromis</taxon>
    </lineage>
</organism>
<dbReference type="InterPro" id="IPR027277">
    <property type="entry name" value="NadC/ModD"/>
</dbReference>
<evidence type="ECO:0000256" key="12">
    <source>
        <dbReference type="PIRNR" id="PIRNR006250"/>
    </source>
</evidence>
<dbReference type="Ensembl" id="ENSHBUT00000015767.1">
    <property type="protein sequence ID" value="ENSHBUP00000000276.1"/>
    <property type="gene ID" value="ENSHBUG00000001434.1"/>
</dbReference>
<evidence type="ECO:0000256" key="11">
    <source>
        <dbReference type="ARBA" id="ARBA00047445"/>
    </source>
</evidence>
<dbReference type="GO" id="GO:0005737">
    <property type="term" value="C:cytoplasm"/>
    <property type="evidence" value="ECO:0007669"/>
    <property type="project" value="TreeGrafter"/>
</dbReference>
<evidence type="ECO:0000313" key="15">
    <source>
        <dbReference type="Ensembl" id="ENSHBUP00000000276.1"/>
    </source>
</evidence>
<comment type="function">
    <text evidence="1 12">Involved in the catabolism of quinolinic acid (QA).</text>
</comment>
<dbReference type="InterPro" id="IPR004393">
    <property type="entry name" value="NadC"/>
</dbReference>
<evidence type="ECO:0000313" key="16">
    <source>
        <dbReference type="Proteomes" id="UP000264840"/>
    </source>
</evidence>
<keyword evidence="9 12" id="KW-0808">Transferase</keyword>
<evidence type="ECO:0000256" key="10">
    <source>
        <dbReference type="ARBA" id="ARBA00033102"/>
    </source>
</evidence>
<dbReference type="GeneTree" id="ENSGT00390000002761"/>
<reference evidence="15" key="1">
    <citation type="submission" date="2025-08" db="UniProtKB">
        <authorList>
            <consortium name="Ensembl"/>
        </authorList>
    </citation>
    <scope>IDENTIFICATION</scope>
</reference>
<dbReference type="PANTHER" id="PTHR32179:SF3">
    <property type="entry name" value="NICOTINATE-NUCLEOTIDE PYROPHOSPHORYLASE [CARBOXYLATING]"/>
    <property type="match status" value="1"/>
</dbReference>
<keyword evidence="7 12" id="KW-0662">Pyridine nucleotide biosynthesis</keyword>
<dbReference type="FunFam" id="3.20.20.70:FF:000090">
    <property type="entry name" value="Nicotinate-nucleotide pyrophosphorylase [carboxylating]"/>
    <property type="match status" value="1"/>
</dbReference>
<evidence type="ECO:0000256" key="3">
    <source>
        <dbReference type="ARBA" id="ARBA00009400"/>
    </source>
</evidence>
<comment type="similarity">
    <text evidence="3 12">Belongs to the NadC/ModD family.</text>
</comment>
<comment type="catalytic activity">
    <reaction evidence="11 12">
        <text>nicotinate beta-D-ribonucleotide + CO2 + diphosphate = quinolinate + 5-phospho-alpha-D-ribose 1-diphosphate + 2 H(+)</text>
        <dbReference type="Rhea" id="RHEA:12733"/>
        <dbReference type="ChEBI" id="CHEBI:15378"/>
        <dbReference type="ChEBI" id="CHEBI:16526"/>
        <dbReference type="ChEBI" id="CHEBI:29959"/>
        <dbReference type="ChEBI" id="CHEBI:33019"/>
        <dbReference type="ChEBI" id="CHEBI:57502"/>
        <dbReference type="ChEBI" id="CHEBI:58017"/>
        <dbReference type="EC" id="2.4.2.19"/>
    </reaction>
</comment>
<keyword evidence="8 12" id="KW-0328">Glycosyltransferase</keyword>
<evidence type="ECO:0000256" key="6">
    <source>
        <dbReference type="ARBA" id="ARBA00020990"/>
    </source>
</evidence>
<feature type="domain" description="Quinolinate phosphoribosyl transferase C-terminal" evidence="13">
    <location>
        <begin position="120"/>
        <end position="317"/>
    </location>
</feature>
<evidence type="ECO:0000256" key="4">
    <source>
        <dbReference type="ARBA" id="ARBA00011218"/>
    </source>
</evidence>
<evidence type="ECO:0000256" key="8">
    <source>
        <dbReference type="ARBA" id="ARBA00022676"/>
    </source>
</evidence>
<reference evidence="15" key="2">
    <citation type="submission" date="2025-09" db="UniProtKB">
        <authorList>
            <consortium name="Ensembl"/>
        </authorList>
    </citation>
    <scope>IDENTIFICATION</scope>
</reference>
<dbReference type="UniPathway" id="UPA00253">
    <property type="reaction ID" value="UER00331"/>
</dbReference>
<proteinExistence type="inferred from homology"/>
<sequence length="335" mass="36166">MSPPCQHPAVHSVPHHTLTRLAREWLAEDTPNFDPAGVCVGSREVEARLLCKTPHSILAGCPFFTAVFTEVGCTVDWIYQEGAEIGEDAVTLTAVVRGPANSLLLGERPALNCLARASGIATRCSQLQAIAKAHGWHGEVAGTRKTTPGFRLVEKYAMLVGGVSMHRQDLSGMVMLKDNHVWASGSITEAVKAARSVCGFSSKIEVECRSAEEGREAARAGADVIMLDNFQPQVANIIETRTQGDCCFCSMVTLLLFHLQELRVTAQALKEEFSALLIEASGGVTPENVALYLSSHVDIVSLGCITQGCPVVDFSLKVQKPDARLNRVFNQPQID</sequence>
<dbReference type="Pfam" id="PF01729">
    <property type="entry name" value="QRPTase_C"/>
    <property type="match status" value="1"/>
</dbReference>
<dbReference type="CDD" id="cd01572">
    <property type="entry name" value="QPRTase"/>
    <property type="match status" value="1"/>
</dbReference>
<dbReference type="Pfam" id="PF02749">
    <property type="entry name" value="QRPTase_N"/>
    <property type="match status" value="1"/>
</dbReference>